<evidence type="ECO:0008006" key="2">
    <source>
        <dbReference type="Google" id="ProtNLM"/>
    </source>
</evidence>
<sequence>MKKFIMAGLLGSGVLIAADVSTVIPYAGILSYDSDGAKSLKDDAKIGGFYSSVGNLDYLLEFAYGYTDITYKDKTVENIKQHDITVKYAKYYQNYTWNAGLHYINNNEKDTLKDLGNGYIAIAGLDGYKWFGYNKLTYGVSMYYAYYNAAYNDTSLVSTKNIKVLQISPKIIYSKMINFNTRNTISLMANFIKANDYQDSDYNSYEISDTIGYKSFYATFKYNGGEMRSGVKDGGFTVFNNKDLFKRAYSAKFGYYFTPTLEADISYTKNNYQEYDSENLRLLPEGSNRVIVFSMHYSY</sequence>
<gene>
    <name evidence="1" type="ORF">MNB_SV-3-1509</name>
</gene>
<reference evidence="1" key="1">
    <citation type="submission" date="2016-10" db="EMBL/GenBank/DDBJ databases">
        <authorList>
            <person name="de Groot N.N."/>
        </authorList>
    </citation>
    <scope>NUCLEOTIDE SEQUENCE</scope>
</reference>
<accession>A0A1W1CED7</accession>
<proteinExistence type="predicted"/>
<organism evidence="1">
    <name type="scientific">hydrothermal vent metagenome</name>
    <dbReference type="NCBI Taxonomy" id="652676"/>
    <lineage>
        <taxon>unclassified sequences</taxon>
        <taxon>metagenomes</taxon>
        <taxon>ecological metagenomes</taxon>
    </lineage>
</organism>
<dbReference type="AlphaFoldDB" id="A0A1W1CED7"/>
<name>A0A1W1CED7_9ZZZZ</name>
<evidence type="ECO:0000313" key="1">
    <source>
        <dbReference type="EMBL" id="SFV64198.1"/>
    </source>
</evidence>
<dbReference type="EMBL" id="FPHI01000025">
    <property type="protein sequence ID" value="SFV64198.1"/>
    <property type="molecule type" value="Genomic_DNA"/>
</dbReference>
<protein>
    <recommendedName>
        <fullName evidence="2">Outer membrane beta-barrel protein</fullName>
    </recommendedName>
</protein>